<dbReference type="Proteomes" id="UP000078386">
    <property type="component" value="Unassembled WGS sequence"/>
</dbReference>
<proteinExistence type="predicted"/>
<dbReference type="EMBL" id="LXEU01000074">
    <property type="protein sequence ID" value="OAT48467.1"/>
    <property type="molecule type" value="Genomic_DNA"/>
</dbReference>
<keyword evidence="2" id="KW-1185">Reference proteome</keyword>
<evidence type="ECO:0000313" key="2">
    <source>
        <dbReference type="Proteomes" id="UP000078386"/>
    </source>
</evidence>
<dbReference type="PATRIC" id="fig|1354264.4.peg.3843"/>
<sequence length="254" mass="28891">MKKRITFSANKKSTIDAIDDYSNAKGYSRSEVISFLLNATAPALNKITSQYHIAQTLESTLGCIFEEKAPSIARGEPKLTYEEFFYSVWNTHIRHRNEVVDQDFYAHKIPHDKMGKSEKKLIHEKLSYIIKSFNVKKAIFIYTDRRVNHKHLIAGGLSNIILIKETVYDGCFFDLSSIVIMPIFELITFGVEAVLKRNKTPPKQSCYCWIPIYYTNDLAVMVPVIAEGDTPQKAMKGGDAIIINPFNGEVSHTF</sequence>
<protein>
    <submittedName>
        <fullName evidence="1">Uncharacterized protein</fullName>
    </submittedName>
</protein>
<dbReference type="RefSeq" id="WP_003029576.1">
    <property type="nucleotide sequence ID" value="NZ_LXEU01000074.1"/>
</dbReference>
<accession>A0A1B7JKL7</accession>
<evidence type="ECO:0000313" key="1">
    <source>
        <dbReference type="EMBL" id="OAT48467.1"/>
    </source>
</evidence>
<organism evidence="1 2">
    <name type="scientific">Kluyvera georgiana ATCC 51603</name>
    <dbReference type="NCBI Taxonomy" id="1354264"/>
    <lineage>
        <taxon>Bacteria</taxon>
        <taxon>Pseudomonadati</taxon>
        <taxon>Pseudomonadota</taxon>
        <taxon>Gammaproteobacteria</taxon>
        <taxon>Enterobacterales</taxon>
        <taxon>Enterobacteriaceae</taxon>
        <taxon>Kluyvera</taxon>
    </lineage>
</organism>
<comment type="caution">
    <text evidence="1">The sequence shown here is derived from an EMBL/GenBank/DDBJ whole genome shotgun (WGS) entry which is preliminary data.</text>
</comment>
<name>A0A1B7JKL7_9ENTR</name>
<reference evidence="1 2" key="1">
    <citation type="submission" date="2016-04" db="EMBL/GenBank/DDBJ databases">
        <title>ATOL: Assembling a taxonomically balanced genome-scale reconstruction of the evolutionary history of the Enterobacteriaceae.</title>
        <authorList>
            <person name="Plunkett G.III."/>
            <person name="Neeno-Eckwall E.C."/>
            <person name="Glasner J.D."/>
            <person name="Perna N.T."/>
        </authorList>
    </citation>
    <scope>NUCLEOTIDE SEQUENCE [LARGE SCALE GENOMIC DNA]</scope>
    <source>
        <strain evidence="1 2">ATCC 51603</strain>
    </source>
</reference>
<dbReference type="AlphaFoldDB" id="A0A1B7JKL7"/>
<dbReference type="GeneID" id="83645293"/>
<gene>
    <name evidence="1" type="ORF">M989_03697</name>
</gene>